<evidence type="ECO:0000259" key="2">
    <source>
        <dbReference type="Pfam" id="PF00582"/>
    </source>
</evidence>
<evidence type="ECO:0000313" key="3">
    <source>
        <dbReference type="EMBL" id="WPD18613.1"/>
    </source>
</evidence>
<dbReference type="PANTHER" id="PTHR46268:SF8">
    <property type="entry name" value="UNIVERSAL STRESS PROTEIN SLL1388"/>
    <property type="match status" value="1"/>
</dbReference>
<dbReference type="InterPro" id="IPR014729">
    <property type="entry name" value="Rossmann-like_a/b/a_fold"/>
</dbReference>
<evidence type="ECO:0000313" key="4">
    <source>
        <dbReference type="Proteomes" id="UP001304683"/>
    </source>
</evidence>
<keyword evidence="4" id="KW-1185">Reference proteome</keyword>
<dbReference type="RefSeq" id="WP_318750432.1">
    <property type="nucleotide sequence ID" value="NZ_CP132508.1"/>
</dbReference>
<dbReference type="InterPro" id="IPR006016">
    <property type="entry name" value="UspA"/>
</dbReference>
<feature type="domain" description="UspA" evidence="2">
    <location>
        <begin position="1"/>
        <end position="146"/>
    </location>
</feature>
<proteinExistence type="inferred from homology"/>
<dbReference type="PANTHER" id="PTHR46268">
    <property type="entry name" value="STRESS RESPONSE PROTEIN NHAX"/>
    <property type="match status" value="1"/>
</dbReference>
<dbReference type="Proteomes" id="UP001304683">
    <property type="component" value="Chromosome"/>
</dbReference>
<accession>A0ABZ0QM99</accession>
<dbReference type="SUPFAM" id="SSF52402">
    <property type="entry name" value="Adenine nucleotide alpha hydrolases-like"/>
    <property type="match status" value="1"/>
</dbReference>
<organism evidence="3 4">
    <name type="scientific">Thermaerobacter composti</name>
    <dbReference type="NCBI Taxonomy" id="554949"/>
    <lineage>
        <taxon>Bacteria</taxon>
        <taxon>Bacillati</taxon>
        <taxon>Bacillota</taxon>
        <taxon>Clostridia</taxon>
        <taxon>Eubacteriales</taxon>
        <taxon>Clostridiales Family XVII. Incertae Sedis</taxon>
        <taxon>Thermaerobacter</taxon>
    </lineage>
</organism>
<protein>
    <submittedName>
        <fullName evidence="3">Universal stress protein</fullName>
    </submittedName>
</protein>
<sequence length="159" mass="16910">MYRKVLVAADGKEDGMRLARAARDLFAGRTGTRITVLHVLAPPVPPALNNPFVPPVGAGDDVLLLGEANARAELEEARQWLAEAGIAADVDVAVGAPGEEICRYAHAGGYELIIMGRRGLGRLQEVLLGSVSEYVLRHSKLPVLIVQQPRESPDQAGAS</sequence>
<dbReference type="EMBL" id="CP132508">
    <property type="protein sequence ID" value="WPD18613.1"/>
    <property type="molecule type" value="Genomic_DNA"/>
</dbReference>
<dbReference type="Pfam" id="PF00582">
    <property type="entry name" value="Usp"/>
    <property type="match status" value="1"/>
</dbReference>
<gene>
    <name evidence="3" type="ORF">Q5761_09640</name>
</gene>
<name>A0ABZ0QM99_9FIRM</name>
<dbReference type="Gene3D" id="3.40.50.620">
    <property type="entry name" value="HUPs"/>
    <property type="match status" value="1"/>
</dbReference>
<reference evidence="3 4" key="1">
    <citation type="submission" date="2023-08" db="EMBL/GenBank/DDBJ databases">
        <title>Genome sequence of Thermaerobacter compostii strain Ins1, a spore-forming filamentous bacterium isolated from a deep geothermal reservoir.</title>
        <authorList>
            <person name="Bregnard D."/>
            <person name="Gonzalez D."/>
            <person name="Junier P."/>
        </authorList>
    </citation>
    <scope>NUCLEOTIDE SEQUENCE [LARGE SCALE GENOMIC DNA]</scope>
    <source>
        <strain evidence="3 4">Ins1</strain>
    </source>
</reference>
<comment type="similarity">
    <text evidence="1">Belongs to the universal stress protein A family.</text>
</comment>
<evidence type="ECO:0000256" key="1">
    <source>
        <dbReference type="ARBA" id="ARBA00008791"/>
    </source>
</evidence>
<dbReference type="CDD" id="cd00293">
    <property type="entry name" value="USP-like"/>
    <property type="match status" value="1"/>
</dbReference>
<dbReference type="PRINTS" id="PR01438">
    <property type="entry name" value="UNVRSLSTRESS"/>
</dbReference>
<dbReference type="InterPro" id="IPR006015">
    <property type="entry name" value="Universal_stress_UspA"/>
</dbReference>